<dbReference type="InterPro" id="IPR011995">
    <property type="entry name" value="OMPdecase_type-2"/>
</dbReference>
<dbReference type="InterPro" id="IPR011060">
    <property type="entry name" value="RibuloseP-bd_barrel"/>
</dbReference>
<feature type="domain" description="Orotidine 5'-phosphate decarboxylase" evidence="10">
    <location>
        <begin position="16"/>
        <end position="263"/>
    </location>
</feature>
<dbReference type="SUPFAM" id="SSF51366">
    <property type="entry name" value="Ribulose-phoshate binding barrel"/>
    <property type="match status" value="1"/>
</dbReference>
<dbReference type="GO" id="GO:0006207">
    <property type="term" value="P:'de novo' pyrimidine nucleobase biosynthetic process"/>
    <property type="evidence" value="ECO:0007669"/>
    <property type="project" value="InterPro"/>
</dbReference>
<comment type="catalytic activity">
    <reaction evidence="9">
        <text>orotidine 5'-phosphate + H(+) = UMP + CO2</text>
        <dbReference type="Rhea" id="RHEA:11596"/>
        <dbReference type="ChEBI" id="CHEBI:15378"/>
        <dbReference type="ChEBI" id="CHEBI:16526"/>
        <dbReference type="ChEBI" id="CHEBI:57538"/>
        <dbReference type="ChEBI" id="CHEBI:57865"/>
        <dbReference type="EC" id="4.1.1.23"/>
    </reaction>
</comment>
<dbReference type="Pfam" id="PF00215">
    <property type="entry name" value="OMPdecase"/>
    <property type="match status" value="1"/>
</dbReference>
<evidence type="ECO:0000259" key="10">
    <source>
        <dbReference type="SMART" id="SM00934"/>
    </source>
</evidence>
<dbReference type="AlphaFoldDB" id="A0A644XV18"/>
<proteinExistence type="inferred from homology"/>
<keyword evidence="7 11" id="KW-0456">Lyase</keyword>
<dbReference type="CDD" id="cd04725">
    <property type="entry name" value="OMP_decarboxylase_like"/>
    <property type="match status" value="1"/>
</dbReference>
<protein>
    <recommendedName>
        <fullName evidence="4">Orotidine 5'-phosphate decarboxylase</fullName>
        <ecNumber evidence="3">4.1.1.23</ecNumber>
    </recommendedName>
    <alternativeName>
        <fullName evidence="8">OMP decarboxylase</fullName>
    </alternativeName>
</protein>
<name>A0A644XV18_9ZZZZ</name>
<evidence type="ECO:0000256" key="8">
    <source>
        <dbReference type="ARBA" id="ARBA00033428"/>
    </source>
</evidence>
<evidence type="ECO:0000256" key="1">
    <source>
        <dbReference type="ARBA" id="ARBA00004861"/>
    </source>
</evidence>
<evidence type="ECO:0000313" key="11">
    <source>
        <dbReference type="EMBL" id="MPM20060.1"/>
    </source>
</evidence>
<accession>A0A644XV18</accession>
<dbReference type="EC" id="4.1.1.23" evidence="3"/>
<keyword evidence="5" id="KW-0210">Decarboxylase</keyword>
<dbReference type="SMART" id="SM00934">
    <property type="entry name" value="OMPdecase"/>
    <property type="match status" value="1"/>
</dbReference>
<dbReference type="GO" id="GO:0004590">
    <property type="term" value="F:orotidine-5'-phosphate decarboxylase activity"/>
    <property type="evidence" value="ECO:0007669"/>
    <property type="project" value="UniProtKB-EC"/>
</dbReference>
<comment type="pathway">
    <text evidence="1">Pyrimidine metabolism; UMP biosynthesis via de novo pathway; UMP from orotate: step 2/2.</text>
</comment>
<comment type="similarity">
    <text evidence="2">Belongs to the OMP decarboxylase family. Type 2 subfamily.</text>
</comment>
<dbReference type="PROSITE" id="PS00156">
    <property type="entry name" value="OMPDECASE"/>
    <property type="match status" value="1"/>
</dbReference>
<dbReference type="GO" id="GO:0044205">
    <property type="term" value="P:'de novo' UMP biosynthetic process"/>
    <property type="evidence" value="ECO:0007669"/>
    <property type="project" value="UniProtKB-UniPathway"/>
</dbReference>
<evidence type="ECO:0000256" key="3">
    <source>
        <dbReference type="ARBA" id="ARBA00012321"/>
    </source>
</evidence>
<sequence length="285" mass="31719">MDYKELYSNIIRKKSFLCIGLDTNPALIPSFLKQREYPLFEFNKAIIDATHSVAVAYKPNVAFYEAEGSSGWRELEMTIEYIREKDPSLFIIADAKRGDIGNTAERYAHAFFERMDCDAVTVAPYMGRDSVDPFLKYKGKWAVVLALTSNPSADDFEMQGVVTNVQGDEQPVCPLYNMVIEKAMTWGSIDNTMFVVGATRPQKLAEIRKTSPDHFFLVPGVGAQGGSLHEVAKYGMNDNCGLLVNISRDILFAWKKEGSIYDESRFDEAAAMAASDVAGQMAALL</sequence>
<dbReference type="PANTHER" id="PTHR43375:SF1">
    <property type="entry name" value="OROTIDINE 5'-PHOSPHATE DECARBOXYLASE"/>
    <property type="match status" value="1"/>
</dbReference>
<dbReference type="Gene3D" id="3.20.20.70">
    <property type="entry name" value="Aldolase class I"/>
    <property type="match status" value="1"/>
</dbReference>
<dbReference type="EMBL" id="VSSQ01003302">
    <property type="protein sequence ID" value="MPM20060.1"/>
    <property type="molecule type" value="Genomic_DNA"/>
</dbReference>
<dbReference type="InterPro" id="IPR001754">
    <property type="entry name" value="OMPdeCOase_dom"/>
</dbReference>
<evidence type="ECO:0000256" key="4">
    <source>
        <dbReference type="ARBA" id="ARBA00021923"/>
    </source>
</evidence>
<organism evidence="11">
    <name type="scientific">bioreactor metagenome</name>
    <dbReference type="NCBI Taxonomy" id="1076179"/>
    <lineage>
        <taxon>unclassified sequences</taxon>
        <taxon>metagenomes</taxon>
        <taxon>ecological metagenomes</taxon>
    </lineage>
</organism>
<gene>
    <name evidence="11" type="primary">pyrF_20</name>
    <name evidence="11" type="ORF">SDC9_66487</name>
</gene>
<dbReference type="HAMAP" id="MF_01215">
    <property type="entry name" value="OMPdecase_type2"/>
    <property type="match status" value="1"/>
</dbReference>
<evidence type="ECO:0000256" key="2">
    <source>
        <dbReference type="ARBA" id="ARBA00008847"/>
    </source>
</evidence>
<dbReference type="UniPathway" id="UPA00070">
    <property type="reaction ID" value="UER00120"/>
</dbReference>
<evidence type="ECO:0000256" key="5">
    <source>
        <dbReference type="ARBA" id="ARBA00022793"/>
    </source>
</evidence>
<evidence type="ECO:0000256" key="6">
    <source>
        <dbReference type="ARBA" id="ARBA00022975"/>
    </source>
</evidence>
<comment type="caution">
    <text evidence="11">The sequence shown here is derived from an EMBL/GenBank/DDBJ whole genome shotgun (WGS) entry which is preliminary data.</text>
</comment>
<evidence type="ECO:0000256" key="9">
    <source>
        <dbReference type="ARBA" id="ARBA00049157"/>
    </source>
</evidence>
<keyword evidence="6" id="KW-0665">Pyrimidine biosynthesis</keyword>
<dbReference type="PANTHER" id="PTHR43375">
    <property type="entry name" value="OROTIDINE 5'-PHOSPHATE DECARBOXYLASE"/>
    <property type="match status" value="1"/>
</dbReference>
<dbReference type="NCBIfam" id="TIGR02127">
    <property type="entry name" value="pyrF_sub2"/>
    <property type="match status" value="1"/>
</dbReference>
<evidence type="ECO:0000256" key="7">
    <source>
        <dbReference type="ARBA" id="ARBA00023239"/>
    </source>
</evidence>
<dbReference type="InterPro" id="IPR013785">
    <property type="entry name" value="Aldolase_TIM"/>
</dbReference>
<reference evidence="11" key="1">
    <citation type="submission" date="2019-08" db="EMBL/GenBank/DDBJ databases">
        <authorList>
            <person name="Kucharzyk K."/>
            <person name="Murdoch R.W."/>
            <person name="Higgins S."/>
            <person name="Loffler F."/>
        </authorList>
    </citation>
    <scope>NUCLEOTIDE SEQUENCE</scope>
</reference>
<dbReference type="InterPro" id="IPR018089">
    <property type="entry name" value="OMPdecase_AS"/>
</dbReference>